<dbReference type="Proteomes" id="UP000717996">
    <property type="component" value="Unassembled WGS sequence"/>
</dbReference>
<comment type="caution">
    <text evidence="2">The sequence shown here is derived from an EMBL/GenBank/DDBJ whole genome shotgun (WGS) entry which is preliminary data.</text>
</comment>
<sequence length="66" mass="7839">MEIRKENYDLKEMLRKEQEEKLALQMAYRKLKEAYDELEAESGKGAKPIATAVKVRTLKFNIKQMY</sequence>
<reference evidence="2" key="1">
    <citation type="journal article" date="2020" name="Microb. Genom.">
        <title>Genetic diversity of clinical and environmental Mucorales isolates obtained from an investigation of mucormycosis cases among solid organ transplant recipients.</title>
        <authorList>
            <person name="Nguyen M.H."/>
            <person name="Kaul D."/>
            <person name="Muto C."/>
            <person name="Cheng S.J."/>
            <person name="Richter R.A."/>
            <person name="Bruno V.M."/>
            <person name="Liu G."/>
            <person name="Beyhan S."/>
            <person name="Sundermann A.J."/>
            <person name="Mounaud S."/>
            <person name="Pasculle A.W."/>
            <person name="Nierman W.C."/>
            <person name="Driscoll E."/>
            <person name="Cumbie R."/>
            <person name="Clancy C.J."/>
            <person name="Dupont C.L."/>
        </authorList>
    </citation>
    <scope>NUCLEOTIDE SEQUENCE</scope>
    <source>
        <strain evidence="2">GL16</strain>
    </source>
</reference>
<keyword evidence="1" id="KW-0175">Coiled coil</keyword>
<organism evidence="2 3">
    <name type="scientific">Rhizopus oryzae</name>
    <name type="common">Mucormycosis agent</name>
    <name type="synonym">Rhizopus arrhizus var. delemar</name>
    <dbReference type="NCBI Taxonomy" id="64495"/>
    <lineage>
        <taxon>Eukaryota</taxon>
        <taxon>Fungi</taxon>
        <taxon>Fungi incertae sedis</taxon>
        <taxon>Mucoromycota</taxon>
        <taxon>Mucoromycotina</taxon>
        <taxon>Mucoromycetes</taxon>
        <taxon>Mucorales</taxon>
        <taxon>Mucorineae</taxon>
        <taxon>Rhizopodaceae</taxon>
        <taxon>Rhizopus</taxon>
    </lineage>
</organism>
<name>A0A9P6XL00_RHIOR</name>
<protein>
    <submittedName>
        <fullName evidence="2">Uncharacterized protein</fullName>
    </submittedName>
</protein>
<accession>A0A9P6XL00</accession>
<proteinExistence type="predicted"/>
<feature type="coiled-coil region" evidence="1">
    <location>
        <begin position="14"/>
        <end position="41"/>
    </location>
</feature>
<dbReference type="AlphaFoldDB" id="A0A9P6XL00"/>
<evidence type="ECO:0000256" key="1">
    <source>
        <dbReference type="SAM" id="Coils"/>
    </source>
</evidence>
<evidence type="ECO:0000313" key="2">
    <source>
        <dbReference type="EMBL" id="KAG1506179.1"/>
    </source>
</evidence>
<evidence type="ECO:0000313" key="3">
    <source>
        <dbReference type="Proteomes" id="UP000717996"/>
    </source>
</evidence>
<gene>
    <name evidence="2" type="ORF">G6F51_014817</name>
</gene>
<dbReference type="EMBL" id="JAANIT010029937">
    <property type="protein sequence ID" value="KAG1506179.1"/>
    <property type="molecule type" value="Genomic_DNA"/>
</dbReference>